<sequence length="409" mass="44103">MAHNVALFAVIKEKRFRHFWFTQLFILIAIQFYFISLSWMTLEITGSTVLLGTLLTITALPRLIIMPIGGALTDLMNPKLLLRITIGILLISSLVFTILLYQQAVNEITLMIFAGLFGISTALFLPVSFSMIPKLVDESKLQSANSLSQLSLQMSTTVGPAIAGIIIAYYGLPAVYVVLSLFLVCSYIVSLFIGTMEQKCKQQTRFSLIDLFKDIAEGIRIVRSISLLASLVLISALLNISIIGPQQIGLPFIASSTLDGGAENLGFILSALGAGTLIGSLVIGLMKEIKSVVVVAFSMAILLGISWSFVGFLSESLFMISSILFISGLSIGVLNVLILTLIQKKSPSHAVGRVMSLQLLGSTGIQPLSFLLVGWLLDIISVEMLFLLGGGLIAGTAIVSLSNKNIRRV</sequence>
<feature type="transmembrane region" description="Helical" evidence="7">
    <location>
        <begin position="150"/>
        <end position="170"/>
    </location>
</feature>
<dbReference type="GO" id="GO:0005886">
    <property type="term" value="C:plasma membrane"/>
    <property type="evidence" value="ECO:0007669"/>
    <property type="project" value="UniProtKB-SubCell"/>
</dbReference>
<dbReference type="GO" id="GO:0022857">
    <property type="term" value="F:transmembrane transporter activity"/>
    <property type="evidence" value="ECO:0007669"/>
    <property type="project" value="InterPro"/>
</dbReference>
<dbReference type="PANTHER" id="PTHR23513:SF6">
    <property type="entry name" value="MAJOR FACILITATOR SUPERFAMILY ASSOCIATED DOMAIN-CONTAINING PROTEIN"/>
    <property type="match status" value="1"/>
</dbReference>
<evidence type="ECO:0000256" key="4">
    <source>
        <dbReference type="ARBA" id="ARBA00022692"/>
    </source>
</evidence>
<proteinExistence type="predicted"/>
<evidence type="ECO:0000256" key="5">
    <source>
        <dbReference type="ARBA" id="ARBA00022989"/>
    </source>
</evidence>
<evidence type="ECO:0000256" key="1">
    <source>
        <dbReference type="ARBA" id="ARBA00004651"/>
    </source>
</evidence>
<evidence type="ECO:0000313" key="9">
    <source>
        <dbReference type="EMBL" id="QKS73033.1"/>
    </source>
</evidence>
<protein>
    <submittedName>
        <fullName evidence="9">MFS transporter</fullName>
    </submittedName>
</protein>
<dbReference type="InterPro" id="IPR020846">
    <property type="entry name" value="MFS_dom"/>
</dbReference>
<dbReference type="InterPro" id="IPR011701">
    <property type="entry name" value="MFS"/>
</dbReference>
<dbReference type="SUPFAM" id="SSF103473">
    <property type="entry name" value="MFS general substrate transporter"/>
    <property type="match status" value="1"/>
</dbReference>
<dbReference type="InterPro" id="IPR036259">
    <property type="entry name" value="MFS_trans_sf"/>
</dbReference>
<keyword evidence="10" id="KW-1185">Reference proteome</keyword>
<feature type="domain" description="Major facilitator superfamily (MFS) profile" evidence="8">
    <location>
        <begin position="225"/>
        <end position="409"/>
    </location>
</feature>
<evidence type="ECO:0000256" key="2">
    <source>
        <dbReference type="ARBA" id="ARBA00022448"/>
    </source>
</evidence>
<dbReference type="PROSITE" id="PS50850">
    <property type="entry name" value="MFS"/>
    <property type="match status" value="2"/>
</dbReference>
<dbReference type="AlphaFoldDB" id="A0A859FJQ8"/>
<keyword evidence="4 7" id="KW-0812">Transmembrane</keyword>
<dbReference type="CDD" id="cd06173">
    <property type="entry name" value="MFS_MefA_like"/>
    <property type="match status" value="1"/>
</dbReference>
<feature type="transmembrane region" description="Helical" evidence="7">
    <location>
        <begin position="225"/>
        <end position="245"/>
    </location>
</feature>
<name>A0A859FJQ8_9BACI</name>
<keyword evidence="2" id="KW-0813">Transport</keyword>
<feature type="transmembrane region" description="Helical" evidence="7">
    <location>
        <begin position="354"/>
        <end position="373"/>
    </location>
</feature>
<feature type="transmembrane region" description="Helical" evidence="7">
    <location>
        <begin position="20"/>
        <end position="42"/>
    </location>
</feature>
<comment type="subcellular location">
    <subcellularLocation>
        <location evidence="1">Cell membrane</location>
        <topology evidence="1">Multi-pass membrane protein</topology>
    </subcellularLocation>
</comment>
<gene>
    <name evidence="9" type="ORF">FLK61_41315</name>
</gene>
<keyword evidence="3" id="KW-1003">Cell membrane</keyword>
<dbReference type="Gene3D" id="1.20.1250.20">
    <property type="entry name" value="MFS general substrate transporter like domains"/>
    <property type="match status" value="1"/>
</dbReference>
<dbReference type="PANTHER" id="PTHR23513">
    <property type="entry name" value="INTEGRAL MEMBRANE EFFLUX PROTEIN-RELATED"/>
    <property type="match status" value="1"/>
</dbReference>
<dbReference type="RefSeq" id="WP_176010999.1">
    <property type="nucleotide sequence ID" value="NZ_CP041372.2"/>
</dbReference>
<dbReference type="EMBL" id="CP041372">
    <property type="protein sequence ID" value="QKS73033.1"/>
    <property type="molecule type" value="Genomic_DNA"/>
</dbReference>
<dbReference type="KEGG" id="psua:FLK61_41315"/>
<evidence type="ECO:0000256" key="3">
    <source>
        <dbReference type="ARBA" id="ARBA00022475"/>
    </source>
</evidence>
<evidence type="ECO:0000259" key="8">
    <source>
        <dbReference type="PROSITE" id="PS50850"/>
    </source>
</evidence>
<feature type="transmembrane region" description="Helical" evidence="7">
    <location>
        <begin position="316"/>
        <end position="342"/>
    </location>
</feature>
<dbReference type="Pfam" id="PF07690">
    <property type="entry name" value="MFS_1"/>
    <property type="match status" value="1"/>
</dbReference>
<feature type="transmembrane region" description="Helical" evidence="7">
    <location>
        <begin position="265"/>
        <end position="285"/>
    </location>
</feature>
<feature type="transmembrane region" description="Helical" evidence="7">
    <location>
        <begin position="108"/>
        <end position="129"/>
    </location>
</feature>
<keyword evidence="5 7" id="KW-1133">Transmembrane helix</keyword>
<keyword evidence="6 7" id="KW-0472">Membrane</keyword>
<organism evidence="9 10">
    <name type="scientific">Paenalkalicoccus suaedae</name>
    <dbReference type="NCBI Taxonomy" id="2592382"/>
    <lineage>
        <taxon>Bacteria</taxon>
        <taxon>Bacillati</taxon>
        <taxon>Bacillota</taxon>
        <taxon>Bacilli</taxon>
        <taxon>Bacillales</taxon>
        <taxon>Bacillaceae</taxon>
        <taxon>Paenalkalicoccus</taxon>
    </lineage>
</organism>
<feature type="transmembrane region" description="Helical" evidence="7">
    <location>
        <begin position="48"/>
        <end position="68"/>
    </location>
</feature>
<reference evidence="10" key="1">
    <citation type="submission" date="2019-07" db="EMBL/GenBank/DDBJ databases">
        <title>Bacillus alkalisoli sp. nov. isolated from saline soil.</title>
        <authorList>
            <person name="Sun J.-Q."/>
            <person name="Xu L."/>
        </authorList>
    </citation>
    <scope>NUCLEOTIDE SEQUENCE [LARGE SCALE GENOMIC DNA]</scope>
    <source>
        <strain evidence="10">M4U3P1</strain>
    </source>
</reference>
<accession>A0A859FJQ8</accession>
<evidence type="ECO:0000313" key="10">
    <source>
        <dbReference type="Proteomes" id="UP000318138"/>
    </source>
</evidence>
<evidence type="ECO:0000256" key="6">
    <source>
        <dbReference type="ARBA" id="ARBA00023136"/>
    </source>
</evidence>
<feature type="transmembrane region" description="Helical" evidence="7">
    <location>
        <begin position="80"/>
        <end position="102"/>
    </location>
</feature>
<dbReference type="Proteomes" id="UP000318138">
    <property type="component" value="Chromosome"/>
</dbReference>
<feature type="domain" description="Major facilitator superfamily (MFS) profile" evidence="8">
    <location>
        <begin position="1"/>
        <end position="198"/>
    </location>
</feature>
<feature type="transmembrane region" description="Helical" evidence="7">
    <location>
        <begin position="379"/>
        <end position="401"/>
    </location>
</feature>
<feature type="transmembrane region" description="Helical" evidence="7">
    <location>
        <begin position="292"/>
        <end position="310"/>
    </location>
</feature>
<evidence type="ECO:0000256" key="7">
    <source>
        <dbReference type="SAM" id="Phobius"/>
    </source>
</evidence>
<feature type="transmembrane region" description="Helical" evidence="7">
    <location>
        <begin position="176"/>
        <end position="196"/>
    </location>
</feature>